<reference evidence="2" key="1">
    <citation type="submission" date="2016-11" db="UniProtKB">
        <authorList>
            <consortium name="WormBaseParasite"/>
        </authorList>
    </citation>
    <scope>IDENTIFICATION</scope>
    <source>
        <strain evidence="2">KR3021</strain>
    </source>
</reference>
<protein>
    <submittedName>
        <fullName evidence="2">Enoyl-CoA delta isomerase 2, mitochondrial</fullName>
    </submittedName>
</protein>
<evidence type="ECO:0000313" key="2">
    <source>
        <dbReference type="WBParaSite" id="RSKR_0000418500.1"/>
    </source>
</evidence>
<sequence length="255" mass="29052">MSANILLKKVGKIYYITFNRVAKKNAIVFEMYDDILKGLDEANNDPEVMMTVFTGNGEFYSSGNDFSMASLMKTAETPELRRLFADWVDKLIDHKKLLIALVNGPAIGIAATTLALFDIIYSSTKAYFHCPFTSLALCPEGTSSHTFAKIMGHTKASQMILLGEKLTAHDAFTCGFVSKVVDEKDFLINCVEKLEHFANTISRQSLIYSKDMMRNQEERNKLKEINRWELEKLEIQVQTDECQEYLAKKFMRPKL</sequence>
<evidence type="ECO:0000313" key="1">
    <source>
        <dbReference type="Proteomes" id="UP000095286"/>
    </source>
</evidence>
<accession>A0AC35TTA8</accession>
<dbReference type="WBParaSite" id="RSKR_0000418500.1">
    <property type="protein sequence ID" value="RSKR_0000418500.1"/>
    <property type="gene ID" value="RSKR_0000418500"/>
</dbReference>
<name>A0AC35TTA8_9BILA</name>
<dbReference type="Proteomes" id="UP000095286">
    <property type="component" value="Unplaced"/>
</dbReference>
<proteinExistence type="predicted"/>
<organism evidence="1 2">
    <name type="scientific">Rhabditophanes sp. KR3021</name>
    <dbReference type="NCBI Taxonomy" id="114890"/>
    <lineage>
        <taxon>Eukaryota</taxon>
        <taxon>Metazoa</taxon>
        <taxon>Ecdysozoa</taxon>
        <taxon>Nematoda</taxon>
        <taxon>Chromadorea</taxon>
        <taxon>Rhabditida</taxon>
        <taxon>Tylenchina</taxon>
        <taxon>Panagrolaimomorpha</taxon>
        <taxon>Strongyloidoidea</taxon>
        <taxon>Alloionematidae</taxon>
        <taxon>Rhabditophanes</taxon>
    </lineage>
</organism>